<dbReference type="EnsemblMetazoa" id="GMOY004343-RA">
    <property type="protein sequence ID" value="GMOY004343-PA"/>
    <property type="gene ID" value="GMOY004343"/>
</dbReference>
<evidence type="ECO:0000313" key="2">
    <source>
        <dbReference type="Proteomes" id="UP000092444"/>
    </source>
</evidence>
<name>A0A1B0FKF0_GLOMM</name>
<dbReference type="VEuPathDB" id="VectorBase:GMOY004343"/>
<evidence type="ECO:0000313" key="1">
    <source>
        <dbReference type="EnsemblMetazoa" id="GMOY004343-PA"/>
    </source>
</evidence>
<protein>
    <submittedName>
        <fullName evidence="1">Uncharacterized protein</fullName>
    </submittedName>
</protein>
<keyword evidence="2" id="KW-1185">Reference proteome</keyword>
<sequence length="119" mass="13341">MVNDYSYFSESNPLPDGGVTLGLTSLRNWRAILGPRNFYCDCASQDTNPSHAAIYNLVSKKKENQRSNEMNSQTVLLYFGSDGSEVTFFRLLDELFFANHAYHYDSASECIHAQPGGTD</sequence>
<reference evidence="1" key="1">
    <citation type="submission" date="2020-05" db="UniProtKB">
        <authorList>
            <consortium name="EnsemblMetazoa"/>
        </authorList>
    </citation>
    <scope>IDENTIFICATION</scope>
    <source>
        <strain evidence="1">Yale</strain>
    </source>
</reference>
<accession>A0A1B0FKF0</accession>
<dbReference type="AlphaFoldDB" id="A0A1B0FKF0"/>
<proteinExistence type="predicted"/>
<dbReference type="EMBL" id="CCAG010006344">
    <property type="status" value="NOT_ANNOTATED_CDS"/>
    <property type="molecule type" value="Genomic_DNA"/>
</dbReference>
<organism evidence="1 2">
    <name type="scientific">Glossina morsitans morsitans</name>
    <name type="common">Savannah tsetse fly</name>
    <dbReference type="NCBI Taxonomy" id="37546"/>
    <lineage>
        <taxon>Eukaryota</taxon>
        <taxon>Metazoa</taxon>
        <taxon>Ecdysozoa</taxon>
        <taxon>Arthropoda</taxon>
        <taxon>Hexapoda</taxon>
        <taxon>Insecta</taxon>
        <taxon>Pterygota</taxon>
        <taxon>Neoptera</taxon>
        <taxon>Endopterygota</taxon>
        <taxon>Diptera</taxon>
        <taxon>Brachycera</taxon>
        <taxon>Muscomorpha</taxon>
        <taxon>Hippoboscoidea</taxon>
        <taxon>Glossinidae</taxon>
        <taxon>Glossina</taxon>
    </lineage>
</organism>
<dbReference type="Proteomes" id="UP000092444">
    <property type="component" value="Unassembled WGS sequence"/>
</dbReference>